<dbReference type="PANTHER" id="PTHR23155:SF1211">
    <property type="entry name" value="OS09G0313500 PROTEIN"/>
    <property type="match status" value="1"/>
</dbReference>
<dbReference type="FunFam" id="1.10.10.10:FF:000322">
    <property type="entry name" value="Probable disease resistance protein At1g63360"/>
    <property type="match status" value="1"/>
</dbReference>
<gene>
    <name evidence="6" type="ORF">NYM_LOCUS531</name>
</gene>
<dbReference type="GO" id="GO:0043531">
    <property type="term" value="F:ADP binding"/>
    <property type="evidence" value="ECO:0007669"/>
    <property type="project" value="InterPro"/>
</dbReference>
<evidence type="ECO:0000313" key="6">
    <source>
        <dbReference type="EMBL" id="VVV32109.1"/>
    </source>
</evidence>
<dbReference type="Gramene" id="NC1G0091100.1">
    <property type="protein sequence ID" value="NC1G0091100.1:cds"/>
    <property type="gene ID" value="NC1G0091100"/>
</dbReference>
<dbReference type="InterPro" id="IPR036388">
    <property type="entry name" value="WH-like_DNA-bd_sf"/>
</dbReference>
<dbReference type="PANTHER" id="PTHR23155">
    <property type="entry name" value="DISEASE RESISTANCE PROTEIN RP"/>
    <property type="match status" value="1"/>
</dbReference>
<dbReference type="AlphaFoldDB" id="A0A5K0UU12"/>
<sequence>MVYRLKTTPTGGGENPVHGEHDNLRETTHHMGVQPSTGRGDDKKEIVKRLLSNDSTESSKTQRGGVSIISIVGKGGIGKTTLAKMVFKETEEYFGKRRWWVCVSERPNRKDLLRKILKEVRKKYKEDVDSSLSELCTQLRNKLSKKKILLVLDDVWETKWWEEEVEGTLMTGVMGSNILITSRNKNVSDELHASYMHELREFNFQQSWDLFLNVALREGQTEQDLVMHNIKEVGVSIVKKCGGLPLVIKTVGSMMLTKQMSREDWKSVDDSKIWEWKRPAASSSTSEIGGDILPGLILSYDDLPYYLKSCFVYCCIYPKDYEIERERLIMQWVAHGLIEEKKHIDVEATANQYIQDLIRRCLIEENNHRFHGSQLKLHDILHDLASYIGGEEYSHASISQRTRHMSLLAIDDVEEAMHNATATTHKLRTLLIKSLPSEHLTNFKWLRVLSLRGCEMDELPNCIQCLALVKYLDLSKSKVRRLPSSIGRLCNL</sequence>
<dbReference type="Pfam" id="PF23559">
    <property type="entry name" value="WHD_DRP"/>
    <property type="match status" value="1"/>
</dbReference>
<dbReference type="Gene3D" id="3.80.10.10">
    <property type="entry name" value="Ribonuclease Inhibitor"/>
    <property type="match status" value="1"/>
</dbReference>
<name>A0A5K0UU12_9MAGN</name>
<keyword evidence="2" id="KW-0611">Plant defense</keyword>
<dbReference type="SUPFAM" id="SSF52058">
    <property type="entry name" value="L domain-like"/>
    <property type="match status" value="1"/>
</dbReference>
<reference evidence="6" key="1">
    <citation type="submission" date="2019-09" db="EMBL/GenBank/DDBJ databases">
        <authorList>
            <person name="Zhang L."/>
        </authorList>
    </citation>
    <scope>NUCLEOTIDE SEQUENCE</scope>
</reference>
<proteinExistence type="predicted"/>
<dbReference type="GO" id="GO:0098542">
    <property type="term" value="P:defense response to other organism"/>
    <property type="evidence" value="ECO:0007669"/>
    <property type="project" value="TreeGrafter"/>
</dbReference>
<evidence type="ECO:0000259" key="5">
    <source>
        <dbReference type="Pfam" id="PF23559"/>
    </source>
</evidence>
<evidence type="ECO:0000256" key="3">
    <source>
        <dbReference type="SAM" id="MobiDB-lite"/>
    </source>
</evidence>
<feature type="domain" description="NB-ARC" evidence="4">
    <location>
        <begin position="63"/>
        <end position="217"/>
    </location>
</feature>
<dbReference type="EMBL" id="LR721774">
    <property type="protein sequence ID" value="VVV32109.1"/>
    <property type="molecule type" value="Genomic_DNA"/>
</dbReference>
<feature type="domain" description="Disease resistance protein winged helix" evidence="5">
    <location>
        <begin position="316"/>
        <end position="385"/>
    </location>
</feature>
<organism evidence="6">
    <name type="scientific">Nymphaea colorata</name>
    <name type="common">pocket water lily</name>
    <dbReference type="NCBI Taxonomy" id="210225"/>
    <lineage>
        <taxon>Eukaryota</taxon>
        <taxon>Viridiplantae</taxon>
        <taxon>Streptophyta</taxon>
        <taxon>Embryophyta</taxon>
        <taxon>Tracheophyta</taxon>
        <taxon>Spermatophyta</taxon>
        <taxon>Magnoliopsida</taxon>
        <taxon>Nymphaeales</taxon>
        <taxon>Nymphaeaceae</taxon>
        <taxon>Nymphaea</taxon>
    </lineage>
</organism>
<dbReference type="InterPro" id="IPR027417">
    <property type="entry name" value="P-loop_NTPase"/>
</dbReference>
<dbReference type="Gene3D" id="1.10.8.430">
    <property type="entry name" value="Helical domain of apoptotic protease-activating factors"/>
    <property type="match status" value="1"/>
</dbReference>
<protein>
    <submittedName>
        <fullName evidence="6">Uncharacterized protein</fullName>
    </submittedName>
</protein>
<dbReference type="SUPFAM" id="SSF52540">
    <property type="entry name" value="P-loop containing nucleoside triphosphate hydrolases"/>
    <property type="match status" value="1"/>
</dbReference>
<keyword evidence="1" id="KW-0677">Repeat</keyword>
<feature type="region of interest" description="Disordered" evidence="3">
    <location>
        <begin position="1"/>
        <end position="22"/>
    </location>
</feature>
<dbReference type="InterPro" id="IPR032675">
    <property type="entry name" value="LRR_dom_sf"/>
</dbReference>
<dbReference type="InterPro" id="IPR042197">
    <property type="entry name" value="Apaf_helical"/>
</dbReference>
<dbReference type="InterPro" id="IPR002182">
    <property type="entry name" value="NB-ARC"/>
</dbReference>
<dbReference type="InterPro" id="IPR058922">
    <property type="entry name" value="WHD_DRP"/>
</dbReference>
<dbReference type="Gene3D" id="3.40.50.300">
    <property type="entry name" value="P-loop containing nucleotide triphosphate hydrolases"/>
    <property type="match status" value="1"/>
</dbReference>
<dbReference type="PRINTS" id="PR00364">
    <property type="entry name" value="DISEASERSIST"/>
</dbReference>
<dbReference type="Pfam" id="PF00931">
    <property type="entry name" value="NB-ARC"/>
    <property type="match status" value="1"/>
</dbReference>
<evidence type="ECO:0000256" key="1">
    <source>
        <dbReference type="ARBA" id="ARBA00022737"/>
    </source>
</evidence>
<accession>A0A5K0UU12</accession>
<dbReference type="InterPro" id="IPR044974">
    <property type="entry name" value="Disease_R_plants"/>
</dbReference>
<evidence type="ECO:0000256" key="2">
    <source>
        <dbReference type="ARBA" id="ARBA00022821"/>
    </source>
</evidence>
<dbReference type="Gene3D" id="1.10.10.10">
    <property type="entry name" value="Winged helix-like DNA-binding domain superfamily/Winged helix DNA-binding domain"/>
    <property type="match status" value="1"/>
</dbReference>
<evidence type="ECO:0000259" key="4">
    <source>
        <dbReference type="Pfam" id="PF00931"/>
    </source>
</evidence>